<evidence type="ECO:0000256" key="5">
    <source>
        <dbReference type="ARBA" id="ARBA00023242"/>
    </source>
</evidence>
<organism evidence="9 10">
    <name type="scientific">Prunus avium</name>
    <name type="common">Cherry</name>
    <name type="synonym">Cerasus avium</name>
    <dbReference type="NCBI Taxonomy" id="42229"/>
    <lineage>
        <taxon>Eukaryota</taxon>
        <taxon>Viridiplantae</taxon>
        <taxon>Streptophyta</taxon>
        <taxon>Embryophyta</taxon>
        <taxon>Tracheophyta</taxon>
        <taxon>Spermatophyta</taxon>
        <taxon>Magnoliopsida</taxon>
        <taxon>eudicotyledons</taxon>
        <taxon>Gunneridae</taxon>
        <taxon>Pentapetalae</taxon>
        <taxon>rosids</taxon>
        <taxon>fabids</taxon>
        <taxon>Rosales</taxon>
        <taxon>Rosaceae</taxon>
        <taxon>Amygdaloideae</taxon>
        <taxon>Amygdaleae</taxon>
        <taxon>Prunus</taxon>
    </lineage>
</organism>
<dbReference type="GO" id="GO:0005634">
    <property type="term" value="C:nucleus"/>
    <property type="evidence" value="ECO:0007669"/>
    <property type="project" value="UniProtKB-SubCell"/>
</dbReference>
<dbReference type="PRINTS" id="PR00404">
    <property type="entry name" value="MADSDOMAIN"/>
</dbReference>
<name>A0A6P5TIU9_PRUAV</name>
<dbReference type="KEGG" id="pavi:110767665"/>
<dbReference type="InterPro" id="IPR002487">
    <property type="entry name" value="TF_Kbox"/>
</dbReference>
<dbReference type="PROSITE" id="PS00350">
    <property type="entry name" value="MADS_BOX_1"/>
    <property type="match status" value="1"/>
</dbReference>
<dbReference type="GO" id="GO:0046983">
    <property type="term" value="F:protein dimerization activity"/>
    <property type="evidence" value="ECO:0007669"/>
    <property type="project" value="InterPro"/>
</dbReference>
<dbReference type="SUPFAM" id="SSF55455">
    <property type="entry name" value="SRF-like"/>
    <property type="match status" value="1"/>
</dbReference>
<dbReference type="AlphaFoldDB" id="A0A6P5TIU9"/>
<feature type="domain" description="MADS-box" evidence="7">
    <location>
        <begin position="1"/>
        <end position="61"/>
    </location>
</feature>
<feature type="compositionally biased region" description="Polar residues" evidence="6">
    <location>
        <begin position="238"/>
        <end position="249"/>
    </location>
</feature>
<dbReference type="InterPro" id="IPR002100">
    <property type="entry name" value="TF_MADSbox"/>
</dbReference>
<evidence type="ECO:0000256" key="6">
    <source>
        <dbReference type="SAM" id="MobiDB-lite"/>
    </source>
</evidence>
<evidence type="ECO:0000313" key="9">
    <source>
        <dbReference type="Proteomes" id="UP000515124"/>
    </source>
</evidence>
<dbReference type="GeneID" id="110767665"/>
<dbReference type="PROSITE" id="PS50066">
    <property type="entry name" value="MADS_BOX_2"/>
    <property type="match status" value="1"/>
</dbReference>
<sequence length="249" mass="28781">MGRGRVVLERIENKINRQVTFSKRRNGLLKKAYELSVLCDAQVALIISSSRGKLYEFGSTDHNSVHSLISVNKILERYRQCCYSLQGNVAENETQNLYQEVSKLKVKYESLQLSQRHLLGEDLEKLRLKELVNLENQLDKTLSKARQRKTEMMYDRLEELRQKENDLGEKNKQLKSELEEVEGHAQATLQSPGGLPLTKDNRTESEDPTLRLQIWDHQPVPQEKATDDDQRRTMVGGSKSNCNQRGWLL</sequence>
<dbReference type="InterPro" id="IPR033896">
    <property type="entry name" value="MEF2-like_N"/>
</dbReference>
<keyword evidence="2" id="KW-0805">Transcription regulation</keyword>
<dbReference type="InterPro" id="IPR036879">
    <property type="entry name" value="TF_MADSbox_sf"/>
</dbReference>
<keyword evidence="5" id="KW-0539">Nucleus</keyword>
<dbReference type="GO" id="GO:0099402">
    <property type="term" value="P:plant organ development"/>
    <property type="evidence" value="ECO:0007669"/>
    <property type="project" value="UniProtKB-ARBA"/>
</dbReference>
<dbReference type="SMART" id="SM00432">
    <property type="entry name" value="MADS"/>
    <property type="match status" value="1"/>
</dbReference>
<accession>A0A6P5TIU9</accession>
<evidence type="ECO:0000256" key="3">
    <source>
        <dbReference type="ARBA" id="ARBA00023125"/>
    </source>
</evidence>
<keyword evidence="9" id="KW-1185">Reference proteome</keyword>
<evidence type="ECO:0000256" key="1">
    <source>
        <dbReference type="ARBA" id="ARBA00004123"/>
    </source>
</evidence>
<proteinExistence type="predicted"/>
<evidence type="ECO:0000256" key="4">
    <source>
        <dbReference type="ARBA" id="ARBA00023163"/>
    </source>
</evidence>
<dbReference type="GO" id="GO:0003700">
    <property type="term" value="F:DNA-binding transcription factor activity"/>
    <property type="evidence" value="ECO:0007669"/>
    <property type="project" value="InterPro"/>
</dbReference>
<dbReference type="PROSITE" id="PS51297">
    <property type="entry name" value="K_BOX"/>
    <property type="match status" value="1"/>
</dbReference>
<evidence type="ECO:0000256" key="2">
    <source>
        <dbReference type="ARBA" id="ARBA00023015"/>
    </source>
</evidence>
<evidence type="ECO:0000259" key="7">
    <source>
        <dbReference type="PROSITE" id="PS50066"/>
    </source>
</evidence>
<feature type="compositionally biased region" description="Basic and acidic residues" evidence="6">
    <location>
        <begin position="199"/>
        <end position="209"/>
    </location>
</feature>
<dbReference type="CDD" id="cd00265">
    <property type="entry name" value="MADS_MEF2_like"/>
    <property type="match status" value="1"/>
</dbReference>
<comment type="subcellular location">
    <subcellularLocation>
        <location evidence="1">Nucleus</location>
    </subcellularLocation>
</comment>
<protein>
    <submittedName>
        <fullName evidence="10">MADS-box transcription factor 6-like isoform X1</fullName>
    </submittedName>
</protein>
<dbReference type="Pfam" id="PF01486">
    <property type="entry name" value="K-box"/>
    <property type="match status" value="1"/>
</dbReference>
<dbReference type="GO" id="GO:0045944">
    <property type="term" value="P:positive regulation of transcription by RNA polymerase II"/>
    <property type="evidence" value="ECO:0007669"/>
    <property type="project" value="InterPro"/>
</dbReference>
<dbReference type="RefSeq" id="XP_021826960.1">
    <property type="nucleotide sequence ID" value="XM_021971268.1"/>
</dbReference>
<keyword evidence="4" id="KW-0804">Transcription</keyword>
<dbReference type="PANTHER" id="PTHR48019">
    <property type="entry name" value="SERUM RESPONSE FACTOR HOMOLOG"/>
    <property type="match status" value="1"/>
</dbReference>
<dbReference type="Gene3D" id="3.40.1810.10">
    <property type="entry name" value="Transcription factor, MADS-box"/>
    <property type="match status" value="1"/>
</dbReference>
<reference evidence="10" key="1">
    <citation type="submission" date="2025-08" db="UniProtKB">
        <authorList>
            <consortium name="RefSeq"/>
        </authorList>
    </citation>
    <scope>IDENTIFICATION</scope>
</reference>
<dbReference type="Proteomes" id="UP000515124">
    <property type="component" value="Unplaced"/>
</dbReference>
<dbReference type="GO" id="GO:0009908">
    <property type="term" value="P:flower development"/>
    <property type="evidence" value="ECO:0007669"/>
    <property type="project" value="UniProtKB-ARBA"/>
</dbReference>
<evidence type="ECO:0000259" key="8">
    <source>
        <dbReference type="PROSITE" id="PS51297"/>
    </source>
</evidence>
<feature type="region of interest" description="Disordered" evidence="6">
    <location>
        <begin position="175"/>
        <end position="249"/>
    </location>
</feature>
<dbReference type="FunFam" id="3.40.1810.10:FF:000030">
    <property type="entry name" value="Agamous-like MADS-box protein AGL13"/>
    <property type="match status" value="1"/>
</dbReference>
<dbReference type="GO" id="GO:0000977">
    <property type="term" value="F:RNA polymerase II transcription regulatory region sequence-specific DNA binding"/>
    <property type="evidence" value="ECO:0007669"/>
    <property type="project" value="InterPro"/>
</dbReference>
<evidence type="ECO:0000313" key="10">
    <source>
        <dbReference type="RefSeq" id="XP_021826960.1"/>
    </source>
</evidence>
<feature type="domain" description="K-box" evidence="8">
    <location>
        <begin position="94"/>
        <end position="184"/>
    </location>
</feature>
<gene>
    <name evidence="10" type="primary">LOC110767665</name>
</gene>
<keyword evidence="3" id="KW-0238">DNA-binding</keyword>
<dbReference type="Pfam" id="PF00319">
    <property type="entry name" value="SRF-TF"/>
    <property type="match status" value="1"/>
</dbReference>
<dbReference type="InterPro" id="IPR050142">
    <property type="entry name" value="MADS-box/MEF2_TF"/>
</dbReference>